<keyword evidence="1" id="KW-0418">Kinase</keyword>
<gene>
    <name evidence="1" type="ORF">DC3_00650</name>
</gene>
<dbReference type="InterPro" id="IPR036388">
    <property type="entry name" value="WH-like_DNA-bd_sf"/>
</dbReference>
<sequence>MLESFQLPATTLLGEETEVLAPLLWQGAQTRQQLAFAIRHSRSKLGQLLDGLLHAGWVEEMGQRDSVGGRKAALYGLNPACGHHLGVELSSREVRVVLADAALNILEVQTEPTLLTQGPGVVMARIRQIMDGLLKTHHISQDQVLGLSMGVPSPVEKPSGLLVGPNLMPGWEGFSVRDDFSHHYNIPVHVDNTTNLMALGELWHARRQGEGPQFESFLVLNLSSTFGAGMVIAGQLYRGSSGGAGEIAHMPLDPEGPRCHCGQQGCLERMAGAQALLEQATEAGTQGKSRYLHHLLSQQGSLSLQDLTRAAGAGDAEASRIIHSAGLKIGQVLAGLTNMLCPSHILVGGELAHIGPLMLAGIRQSVYGRAMPLATRKLNVDYTRLGKHSGLRGSLVHSILCHWGLQGG</sequence>
<dbReference type="Gene3D" id="3.30.420.40">
    <property type="match status" value="2"/>
</dbReference>
<dbReference type="EMBL" id="BJXB01000001">
    <property type="protein sequence ID" value="GEM44430.1"/>
    <property type="molecule type" value="Genomic_DNA"/>
</dbReference>
<reference evidence="1 2" key="1">
    <citation type="submission" date="2019-07" db="EMBL/GenBank/DDBJ databases">
        <title>Whole genome shotgun sequence of Deinococcus cellulosilyticus NBRC 106333.</title>
        <authorList>
            <person name="Hosoyama A."/>
            <person name="Uohara A."/>
            <person name="Ohji S."/>
            <person name="Ichikawa N."/>
        </authorList>
    </citation>
    <scope>NUCLEOTIDE SEQUENCE [LARGE SCALE GENOMIC DNA]</scope>
    <source>
        <strain evidence="1 2">NBRC 106333</strain>
    </source>
</reference>
<dbReference type="Pfam" id="PF00480">
    <property type="entry name" value="ROK"/>
    <property type="match status" value="1"/>
</dbReference>
<comment type="caution">
    <text evidence="1">The sequence shown here is derived from an EMBL/GenBank/DDBJ whole genome shotgun (WGS) entry which is preliminary data.</text>
</comment>
<dbReference type="GO" id="GO:0016301">
    <property type="term" value="F:kinase activity"/>
    <property type="evidence" value="ECO:0007669"/>
    <property type="project" value="UniProtKB-KW"/>
</dbReference>
<dbReference type="SUPFAM" id="SSF53067">
    <property type="entry name" value="Actin-like ATPase domain"/>
    <property type="match status" value="1"/>
</dbReference>
<keyword evidence="2" id="KW-1185">Reference proteome</keyword>
<dbReference type="InterPro" id="IPR000600">
    <property type="entry name" value="ROK"/>
</dbReference>
<evidence type="ECO:0000313" key="2">
    <source>
        <dbReference type="Proteomes" id="UP000321306"/>
    </source>
</evidence>
<evidence type="ECO:0000313" key="1">
    <source>
        <dbReference type="EMBL" id="GEM44430.1"/>
    </source>
</evidence>
<dbReference type="SUPFAM" id="SSF46785">
    <property type="entry name" value="Winged helix' DNA-binding domain"/>
    <property type="match status" value="1"/>
</dbReference>
<dbReference type="AlphaFoldDB" id="A0A511MV14"/>
<dbReference type="PANTHER" id="PTHR18964">
    <property type="entry name" value="ROK (REPRESSOR, ORF, KINASE) FAMILY"/>
    <property type="match status" value="1"/>
</dbReference>
<dbReference type="RefSeq" id="WP_186815734.1">
    <property type="nucleotide sequence ID" value="NZ_BJXB01000001.1"/>
</dbReference>
<organism evidence="1 2">
    <name type="scientific">Deinococcus cellulosilyticus (strain DSM 18568 / NBRC 106333 / KACC 11606 / 5516J-15)</name>
    <dbReference type="NCBI Taxonomy" id="1223518"/>
    <lineage>
        <taxon>Bacteria</taxon>
        <taxon>Thermotogati</taxon>
        <taxon>Deinococcota</taxon>
        <taxon>Deinococci</taxon>
        <taxon>Deinococcales</taxon>
        <taxon>Deinococcaceae</taxon>
        <taxon>Deinococcus</taxon>
    </lineage>
</organism>
<dbReference type="Gene3D" id="1.10.10.10">
    <property type="entry name" value="Winged helix-like DNA-binding domain superfamily/Winged helix DNA-binding domain"/>
    <property type="match status" value="1"/>
</dbReference>
<keyword evidence="1" id="KW-0808">Transferase</keyword>
<accession>A0A511MV14</accession>
<dbReference type="InterPro" id="IPR036390">
    <property type="entry name" value="WH_DNA-bd_sf"/>
</dbReference>
<protein>
    <submittedName>
        <fullName evidence="1">Sugar kinase</fullName>
    </submittedName>
</protein>
<dbReference type="Proteomes" id="UP000321306">
    <property type="component" value="Unassembled WGS sequence"/>
</dbReference>
<proteinExistence type="predicted"/>
<dbReference type="PANTHER" id="PTHR18964:SF173">
    <property type="entry name" value="GLUCOKINASE"/>
    <property type="match status" value="1"/>
</dbReference>
<dbReference type="InterPro" id="IPR043129">
    <property type="entry name" value="ATPase_NBD"/>
</dbReference>
<name>A0A511MV14_DEIC1</name>